<dbReference type="InterPro" id="IPR000305">
    <property type="entry name" value="GIY-YIG_endonuc"/>
</dbReference>
<proteinExistence type="predicted"/>
<evidence type="ECO:0000259" key="1">
    <source>
        <dbReference type="PROSITE" id="PS50164"/>
    </source>
</evidence>
<dbReference type="Proteomes" id="UP001233999">
    <property type="component" value="Unassembled WGS sequence"/>
</dbReference>
<dbReference type="EMBL" id="JASPKZ010005301">
    <property type="protein sequence ID" value="KAJ9588811.1"/>
    <property type="molecule type" value="Genomic_DNA"/>
</dbReference>
<sequence length="129" mass="15084">DYNKVYIGKTKINLDTRTKEHFRNIKNGDIEKSTIAAHSLLENHTIEKETLLLKHLEKPLELTIWEKIYIQKSKFRSMNFEIPDERDLISKFIKSTPDGNVIDRDSNDSNENPVVIMSVENERDPSLEN</sequence>
<protein>
    <recommendedName>
        <fullName evidence="1">GIY-YIG domain-containing protein</fullName>
    </recommendedName>
</protein>
<evidence type="ECO:0000313" key="3">
    <source>
        <dbReference type="Proteomes" id="UP001233999"/>
    </source>
</evidence>
<dbReference type="PROSITE" id="PS50164">
    <property type="entry name" value="GIY_YIG"/>
    <property type="match status" value="1"/>
</dbReference>
<evidence type="ECO:0000313" key="2">
    <source>
        <dbReference type="EMBL" id="KAJ9588811.1"/>
    </source>
</evidence>
<reference evidence="2" key="2">
    <citation type="submission" date="2023-05" db="EMBL/GenBank/DDBJ databases">
        <authorList>
            <person name="Fouks B."/>
        </authorList>
    </citation>
    <scope>NUCLEOTIDE SEQUENCE</scope>
    <source>
        <strain evidence="2">Stay&amp;Tobe</strain>
        <tissue evidence="2">Testes</tissue>
    </source>
</reference>
<dbReference type="AlphaFoldDB" id="A0AAD7ZYL6"/>
<dbReference type="SUPFAM" id="SSF82771">
    <property type="entry name" value="GIY-YIG endonuclease"/>
    <property type="match status" value="1"/>
</dbReference>
<dbReference type="InterPro" id="IPR035901">
    <property type="entry name" value="GIY-YIG_endonuc_sf"/>
</dbReference>
<reference evidence="2" key="1">
    <citation type="journal article" date="2023" name="IScience">
        <title>Live-bearing cockroach genome reveals convergent evolutionary mechanisms linked to viviparity in insects and beyond.</title>
        <authorList>
            <person name="Fouks B."/>
            <person name="Harrison M.C."/>
            <person name="Mikhailova A.A."/>
            <person name="Marchal E."/>
            <person name="English S."/>
            <person name="Carruthers M."/>
            <person name="Jennings E.C."/>
            <person name="Chiamaka E.L."/>
            <person name="Frigard R.A."/>
            <person name="Pippel M."/>
            <person name="Attardo G.M."/>
            <person name="Benoit J.B."/>
            <person name="Bornberg-Bauer E."/>
            <person name="Tobe S.S."/>
        </authorList>
    </citation>
    <scope>NUCLEOTIDE SEQUENCE</scope>
    <source>
        <strain evidence="2">Stay&amp;Tobe</strain>
    </source>
</reference>
<comment type="caution">
    <text evidence="2">The sequence shown here is derived from an EMBL/GenBank/DDBJ whole genome shotgun (WGS) entry which is preliminary data.</text>
</comment>
<name>A0AAD7ZYL6_DIPPU</name>
<keyword evidence="3" id="KW-1185">Reference proteome</keyword>
<dbReference type="Gene3D" id="3.40.1440.10">
    <property type="entry name" value="GIY-YIG endonuclease"/>
    <property type="match status" value="1"/>
</dbReference>
<organism evidence="2 3">
    <name type="scientific">Diploptera punctata</name>
    <name type="common">Pacific beetle cockroach</name>
    <dbReference type="NCBI Taxonomy" id="6984"/>
    <lineage>
        <taxon>Eukaryota</taxon>
        <taxon>Metazoa</taxon>
        <taxon>Ecdysozoa</taxon>
        <taxon>Arthropoda</taxon>
        <taxon>Hexapoda</taxon>
        <taxon>Insecta</taxon>
        <taxon>Pterygota</taxon>
        <taxon>Neoptera</taxon>
        <taxon>Polyneoptera</taxon>
        <taxon>Dictyoptera</taxon>
        <taxon>Blattodea</taxon>
        <taxon>Blaberoidea</taxon>
        <taxon>Blaberidae</taxon>
        <taxon>Diplopterinae</taxon>
        <taxon>Diploptera</taxon>
    </lineage>
</organism>
<gene>
    <name evidence="2" type="ORF">L9F63_017849</name>
</gene>
<feature type="non-terminal residue" evidence="2">
    <location>
        <position position="1"/>
    </location>
</feature>
<accession>A0AAD7ZYL6</accession>
<feature type="domain" description="GIY-YIG" evidence="1">
    <location>
        <begin position="1"/>
        <end position="82"/>
    </location>
</feature>